<keyword evidence="1" id="KW-0812">Transmembrane</keyword>
<feature type="transmembrane region" description="Helical" evidence="1">
    <location>
        <begin position="264"/>
        <end position="282"/>
    </location>
</feature>
<organism evidence="3 4">
    <name type="scientific">Paenibacillus antri</name>
    <dbReference type="NCBI Taxonomy" id="2582848"/>
    <lineage>
        <taxon>Bacteria</taxon>
        <taxon>Bacillati</taxon>
        <taxon>Bacillota</taxon>
        <taxon>Bacilli</taxon>
        <taxon>Bacillales</taxon>
        <taxon>Paenibacillaceae</taxon>
        <taxon>Paenibacillus</taxon>
    </lineage>
</organism>
<dbReference type="InterPro" id="IPR008756">
    <property type="entry name" value="Peptidase_M56"/>
</dbReference>
<dbReference type="Proteomes" id="UP000309676">
    <property type="component" value="Unassembled WGS sequence"/>
</dbReference>
<dbReference type="Pfam" id="PF05569">
    <property type="entry name" value="Peptidase_M56"/>
    <property type="match status" value="1"/>
</dbReference>
<keyword evidence="1" id="KW-0472">Membrane</keyword>
<dbReference type="OrthoDB" id="2448482at2"/>
<dbReference type="PANTHER" id="PTHR34978">
    <property type="entry name" value="POSSIBLE SENSOR-TRANSDUCER PROTEIN BLAR"/>
    <property type="match status" value="1"/>
</dbReference>
<evidence type="ECO:0000256" key="1">
    <source>
        <dbReference type="SAM" id="Phobius"/>
    </source>
</evidence>
<evidence type="ECO:0000313" key="3">
    <source>
        <dbReference type="EMBL" id="TLS50005.1"/>
    </source>
</evidence>
<dbReference type="AlphaFoldDB" id="A0A5R9GF27"/>
<feature type="transmembrane region" description="Helical" evidence="1">
    <location>
        <begin position="12"/>
        <end position="34"/>
    </location>
</feature>
<dbReference type="EMBL" id="VCIW01000017">
    <property type="protein sequence ID" value="TLS50005.1"/>
    <property type="molecule type" value="Genomic_DNA"/>
</dbReference>
<name>A0A5R9GF27_9BACL</name>
<reference evidence="3 4" key="1">
    <citation type="submission" date="2019-05" db="EMBL/GenBank/DDBJ databases">
        <authorList>
            <person name="Narsing Rao M.P."/>
            <person name="Li W.J."/>
        </authorList>
    </citation>
    <scope>NUCLEOTIDE SEQUENCE [LARGE SCALE GENOMIC DNA]</scope>
    <source>
        <strain evidence="3 4">SYSU_K30003</strain>
    </source>
</reference>
<feature type="domain" description="Peptidase M56" evidence="2">
    <location>
        <begin position="66"/>
        <end position="246"/>
    </location>
</feature>
<evidence type="ECO:0000313" key="4">
    <source>
        <dbReference type="Proteomes" id="UP000309676"/>
    </source>
</evidence>
<dbReference type="CDD" id="cd07326">
    <property type="entry name" value="M56_BlaR1_MecR1_like"/>
    <property type="match status" value="1"/>
</dbReference>
<feature type="transmembrane region" description="Helical" evidence="1">
    <location>
        <begin position="54"/>
        <end position="73"/>
    </location>
</feature>
<comment type="caution">
    <text evidence="3">The sequence shown here is derived from an EMBL/GenBank/DDBJ whole genome shotgun (WGS) entry which is preliminary data.</text>
</comment>
<protein>
    <submittedName>
        <fullName evidence="3">M56 family metallopeptidase</fullName>
    </submittedName>
</protein>
<accession>A0A5R9GF27</accession>
<keyword evidence="4" id="KW-1185">Reference proteome</keyword>
<evidence type="ECO:0000259" key="2">
    <source>
        <dbReference type="Pfam" id="PF05569"/>
    </source>
</evidence>
<gene>
    <name evidence="3" type="ORF">FE782_21955</name>
</gene>
<dbReference type="RefSeq" id="WP_138196489.1">
    <property type="nucleotide sequence ID" value="NZ_VCIW01000017.1"/>
</dbReference>
<sequence length="285" mass="33140">MRRFAGYRVTFISVVILGFFLLSQMILFIVHQIWDVDAGWNIVQYCLTAVQGLLQRPIVTAVLFDIFIAYTFAKMGIRLYRQWKQHRSWLYDLRFAEDCLLTEKIRKQFSNDSLVVVKHQTWFAFVFGMWKPKIALSSAMVSNLSEEELKAVIFHEVYHSNRFHPVKLLIVTLFAEGFSYLPIFRQVQHYYKCWTEIEADRYALDQTGDLQSLGSALLKMIRCNEENDSLPSAVHFADYAVNYRIKHLLVPEEPIRIRAVSRRAFTVSCIGILVMMNGMIGGCLS</sequence>
<keyword evidence="1" id="KW-1133">Transmembrane helix</keyword>
<dbReference type="InterPro" id="IPR052173">
    <property type="entry name" value="Beta-lactam_resp_regulator"/>
</dbReference>
<dbReference type="PANTHER" id="PTHR34978:SF3">
    <property type="entry name" value="SLR0241 PROTEIN"/>
    <property type="match status" value="1"/>
</dbReference>
<dbReference type="Gene3D" id="3.30.2010.10">
    <property type="entry name" value="Metalloproteases ('zincins'), catalytic domain"/>
    <property type="match status" value="1"/>
</dbReference>
<proteinExistence type="predicted"/>